<dbReference type="PROSITE" id="PS00122">
    <property type="entry name" value="CARBOXYLESTERASE_B_1"/>
    <property type="match status" value="1"/>
</dbReference>
<comment type="subcellular location">
    <subcellularLocation>
        <location evidence="2">Membrane</location>
        <topology evidence="2">Multi-pass membrane protein</topology>
    </subcellularLocation>
</comment>
<keyword evidence="8 10" id="KW-0472">Membrane</keyword>
<dbReference type="GO" id="GO:0030170">
    <property type="term" value="F:pyridoxal phosphate binding"/>
    <property type="evidence" value="ECO:0007669"/>
    <property type="project" value="InterPro"/>
</dbReference>
<dbReference type="Gene3D" id="3.40.50.1820">
    <property type="entry name" value="alpha/beta hydrolase"/>
    <property type="match status" value="1"/>
</dbReference>
<evidence type="ECO:0000256" key="8">
    <source>
        <dbReference type="ARBA" id="ARBA00023136"/>
    </source>
</evidence>
<dbReference type="InterPro" id="IPR015422">
    <property type="entry name" value="PyrdxlP-dep_Trfase_small"/>
</dbReference>
<comment type="cofactor">
    <cofactor evidence="1">
        <name>pyridoxal 5'-phosphate</name>
        <dbReference type="ChEBI" id="CHEBI:597326"/>
    </cofactor>
</comment>
<gene>
    <name evidence="12" type="ORF">ASPVEDRAFT_50870</name>
</gene>
<dbReference type="EMBL" id="KV878126">
    <property type="protein sequence ID" value="OJI99422.1"/>
    <property type="molecule type" value="Genomic_DNA"/>
</dbReference>
<dbReference type="SUPFAM" id="SSF53474">
    <property type="entry name" value="alpha/beta-Hydrolases"/>
    <property type="match status" value="1"/>
</dbReference>
<evidence type="ECO:0000256" key="6">
    <source>
        <dbReference type="ARBA" id="ARBA00022898"/>
    </source>
</evidence>
<evidence type="ECO:0000256" key="2">
    <source>
        <dbReference type="ARBA" id="ARBA00004141"/>
    </source>
</evidence>
<dbReference type="InterPro" id="IPR019826">
    <property type="entry name" value="Carboxylesterase_B_AS"/>
</dbReference>
<evidence type="ECO:0000259" key="11">
    <source>
        <dbReference type="Pfam" id="PF00135"/>
    </source>
</evidence>
<dbReference type="SUPFAM" id="SSF53383">
    <property type="entry name" value="PLP-dependent transferases"/>
    <property type="match status" value="1"/>
</dbReference>
<dbReference type="InterPro" id="IPR005814">
    <property type="entry name" value="Aminotrans_3"/>
</dbReference>
<dbReference type="SUPFAM" id="SSF144083">
    <property type="entry name" value="Magnesium transport protein CorA, transmembrane region"/>
    <property type="match status" value="1"/>
</dbReference>
<feature type="transmembrane region" description="Helical" evidence="10">
    <location>
        <begin position="383"/>
        <end position="406"/>
    </location>
</feature>
<feature type="transmembrane region" description="Helical" evidence="10">
    <location>
        <begin position="344"/>
        <end position="363"/>
    </location>
</feature>
<keyword evidence="5" id="KW-0378">Hydrolase</keyword>
<dbReference type="Gene3D" id="3.40.640.10">
    <property type="entry name" value="Type I PLP-dependent aspartate aminotransferase-like (Major domain)"/>
    <property type="match status" value="1"/>
</dbReference>
<dbReference type="Pfam" id="PF00202">
    <property type="entry name" value="Aminotran_3"/>
    <property type="match status" value="1"/>
</dbReference>
<dbReference type="Proteomes" id="UP000184073">
    <property type="component" value="Unassembled WGS sequence"/>
</dbReference>
<keyword evidence="4 10" id="KW-0812">Transmembrane</keyword>
<evidence type="ECO:0000256" key="5">
    <source>
        <dbReference type="ARBA" id="ARBA00022801"/>
    </source>
</evidence>
<dbReference type="InterPro" id="IPR015424">
    <property type="entry name" value="PyrdxlP-dep_Trfase"/>
</dbReference>
<sequence length="1333" mass="147339">MYQLNRELAARGIEWSPRSLNFLEAWNYPGASSATNWNFRTGIIHEEQIEEWLNQTGEFSTPVAPVGVGAAHGGIRLLACNYTLFKRASVRMSREAFELYEIGNHMLSLTHHTTSRWTTALLAGESIVGVLPYVQQPAPERLRRFSPCATIREYLIRSPRLWNYPLTLPCIILTDHLRRLQSYSSQDLTQSVMAIEEQLGVTRVGRRGNGPISRSVRGIMGTEGVPVQRTQAEHLTVTINTEVTRVRFTSAAPKWNHEASMMIIGLARASSRLMCQVPNSDDEIIGLLEHNINIAKSLEDHVLGLQKRLELQLNVLYSFVAQTDNRLNARLAATAGRDSTSMKILAFITTIFLPGTFVATLFSMNMFNWEDQGSDRTVSSRFWIYWAVAAPLTVVTLGGWGLWWNFEKHRYDAHLKSTVKTAGEVKPPPWWQRMLRVRETLRPEEYEFPAIANAYLRDFQQRYETRNPKSEAQHQRAARHLPGGNTRSVLHGPPFPLCMASGKGNKLVDIDGHEYRDFLGDMTAGLYGHSHPLISETITSTLTGVGMNLGATTVAEAQFAEAISNRFTSIDRVRFCNSGTEANLYALSVARHVTGRHKVIVFEGAYHGGVLSFTHGVAPNNADRADWIVGQYNDREGIINSISENKHVAAAVLVELMQGAGGCIPGTAEFLHAIQETAKDNGVVFIVDEVMTSRLAPGGLQSTLLHPVRGTPLTPDLTTLGKWIGGGLSIGAFGGRRDLMSVYDPRTSSIQHSGTFNNNTLAMNVGYKAMTSIYTDDACTALNGLGDYFRASLQKLATGTKLTVTGVGSVMTVHFLRTGGRNGVYRIHDIEIDSQSAEAALRDLFWLYLVERGFWIARRGMIAFILETSKEEVDQLLEAIKQFLEEFQDVLAADQDLQIQTTSGSVQGIYNDTSSTVRAFLGIPYAESPTGNGRFAPPRPFSPSASVINASAFTGPCPQSYQPDNQSIWSVLPYEIFNPAQMTEDCLSVNVWAPSGQRLRKEKRGKAAVMVFIHGGAFTGGAGSVGFYDGSNLVREQEGVVVVTFNYRLNIFGFPNAPGLELSEQNVGLLDQRLAIEWVHDNIANFGGDPDRILLFGQSAGAASVDTYSYAYPEEPLVSALVLESGTTSILENTDTAHRNWNQLSTDLGCGTGAASLSCMREAPFQDIIDAMTKGGYSFTPVFDNRTFFSDYADRARSGKQAHLPTLGGINAREWSAVVPLNQSSLNETQMLSTLYSSFSCPLREAVELRLQQHIPTWRYVYHGNFTNLSPTTWLGAYHSGAWVAFAKDPEHGLDQYRWPQFSFDKDTLVNLAVNNKPGLVLGSAEGWDKHCT</sequence>
<dbReference type="GO" id="GO:0016787">
    <property type="term" value="F:hydrolase activity"/>
    <property type="evidence" value="ECO:0007669"/>
    <property type="project" value="UniProtKB-KW"/>
</dbReference>
<dbReference type="Gene3D" id="3.90.1150.10">
    <property type="entry name" value="Aspartate Aminotransferase, domain 1"/>
    <property type="match status" value="1"/>
</dbReference>
<proteinExistence type="inferred from homology"/>
<evidence type="ECO:0000256" key="3">
    <source>
        <dbReference type="ARBA" id="ARBA00005964"/>
    </source>
</evidence>
<keyword evidence="13" id="KW-1185">Reference proteome</keyword>
<feature type="domain" description="Carboxylesterase type B" evidence="11">
    <location>
        <begin position="896"/>
        <end position="1226"/>
    </location>
</feature>
<protein>
    <recommendedName>
        <fullName evidence="11">Carboxylesterase type B domain-containing protein</fullName>
    </recommendedName>
</protein>
<dbReference type="InterPro" id="IPR015421">
    <property type="entry name" value="PyrdxlP-dep_Trfase_major"/>
</dbReference>
<keyword evidence="6" id="KW-0663">Pyridoxal phosphate</keyword>
<evidence type="ECO:0000256" key="1">
    <source>
        <dbReference type="ARBA" id="ARBA00001933"/>
    </source>
</evidence>
<dbReference type="PANTHER" id="PTHR43713">
    <property type="entry name" value="GLUTAMATE-1-SEMIALDEHYDE 2,1-AMINOMUTASE"/>
    <property type="match status" value="1"/>
</dbReference>
<dbReference type="Gene3D" id="1.20.58.340">
    <property type="entry name" value="Magnesium transport protein CorA, transmembrane region"/>
    <property type="match status" value="1"/>
</dbReference>
<dbReference type="GeneID" id="63729903"/>
<dbReference type="GO" id="GO:0016020">
    <property type="term" value="C:membrane"/>
    <property type="evidence" value="ECO:0007669"/>
    <property type="project" value="UniProtKB-SubCell"/>
</dbReference>
<dbReference type="RefSeq" id="XP_040665185.1">
    <property type="nucleotide sequence ID" value="XM_040814392.1"/>
</dbReference>
<dbReference type="InterPro" id="IPR002018">
    <property type="entry name" value="CarbesteraseB"/>
</dbReference>
<dbReference type="InterPro" id="IPR002523">
    <property type="entry name" value="MgTranspt_CorA/ZnTranspt_ZntB"/>
</dbReference>
<organism evidence="12 13">
    <name type="scientific">Aspergillus versicolor CBS 583.65</name>
    <dbReference type="NCBI Taxonomy" id="1036611"/>
    <lineage>
        <taxon>Eukaryota</taxon>
        <taxon>Fungi</taxon>
        <taxon>Dikarya</taxon>
        <taxon>Ascomycota</taxon>
        <taxon>Pezizomycotina</taxon>
        <taxon>Eurotiomycetes</taxon>
        <taxon>Eurotiomycetidae</taxon>
        <taxon>Eurotiales</taxon>
        <taxon>Aspergillaceae</taxon>
        <taxon>Aspergillus</taxon>
        <taxon>Aspergillus subgen. Nidulantes</taxon>
    </lineage>
</organism>
<dbReference type="PANTHER" id="PTHR43713:SF3">
    <property type="entry name" value="GLUTAMATE-1-SEMIALDEHYDE 2,1-AMINOMUTASE 1, CHLOROPLASTIC-RELATED"/>
    <property type="match status" value="1"/>
</dbReference>
<evidence type="ECO:0000313" key="13">
    <source>
        <dbReference type="Proteomes" id="UP000184073"/>
    </source>
</evidence>
<dbReference type="InterPro" id="IPR029058">
    <property type="entry name" value="AB_hydrolase_fold"/>
</dbReference>
<dbReference type="Pfam" id="PF01544">
    <property type="entry name" value="CorA"/>
    <property type="match status" value="1"/>
</dbReference>
<dbReference type="InterPro" id="IPR045863">
    <property type="entry name" value="CorA_TM1_TM2"/>
</dbReference>
<reference evidence="13" key="1">
    <citation type="journal article" date="2017" name="Genome Biol.">
        <title>Comparative genomics reveals high biological diversity and specific adaptations in the industrially and medically important fungal genus Aspergillus.</title>
        <authorList>
            <person name="de Vries R.P."/>
            <person name="Riley R."/>
            <person name="Wiebenga A."/>
            <person name="Aguilar-Osorio G."/>
            <person name="Amillis S."/>
            <person name="Uchima C.A."/>
            <person name="Anderluh G."/>
            <person name="Asadollahi M."/>
            <person name="Askin M."/>
            <person name="Barry K."/>
            <person name="Battaglia E."/>
            <person name="Bayram O."/>
            <person name="Benocci T."/>
            <person name="Braus-Stromeyer S.A."/>
            <person name="Caldana C."/>
            <person name="Canovas D."/>
            <person name="Cerqueira G.C."/>
            <person name="Chen F."/>
            <person name="Chen W."/>
            <person name="Choi C."/>
            <person name="Clum A."/>
            <person name="Dos Santos R.A."/>
            <person name="Damasio A.R."/>
            <person name="Diallinas G."/>
            <person name="Emri T."/>
            <person name="Fekete E."/>
            <person name="Flipphi M."/>
            <person name="Freyberg S."/>
            <person name="Gallo A."/>
            <person name="Gournas C."/>
            <person name="Habgood R."/>
            <person name="Hainaut M."/>
            <person name="Harispe M.L."/>
            <person name="Henrissat B."/>
            <person name="Hilden K.S."/>
            <person name="Hope R."/>
            <person name="Hossain A."/>
            <person name="Karabika E."/>
            <person name="Karaffa L."/>
            <person name="Karanyi Z."/>
            <person name="Krasevec N."/>
            <person name="Kuo A."/>
            <person name="Kusch H."/>
            <person name="LaButti K."/>
            <person name="Lagendijk E.L."/>
            <person name="Lapidus A."/>
            <person name="Levasseur A."/>
            <person name="Lindquist E."/>
            <person name="Lipzen A."/>
            <person name="Logrieco A.F."/>
            <person name="MacCabe A."/>
            <person name="Maekelae M.R."/>
            <person name="Malavazi I."/>
            <person name="Melin P."/>
            <person name="Meyer V."/>
            <person name="Mielnichuk N."/>
            <person name="Miskei M."/>
            <person name="Molnar A.P."/>
            <person name="Mule G."/>
            <person name="Ngan C.Y."/>
            <person name="Orejas M."/>
            <person name="Orosz E."/>
            <person name="Ouedraogo J.P."/>
            <person name="Overkamp K.M."/>
            <person name="Park H.-S."/>
            <person name="Perrone G."/>
            <person name="Piumi F."/>
            <person name="Punt P.J."/>
            <person name="Ram A.F."/>
            <person name="Ramon A."/>
            <person name="Rauscher S."/>
            <person name="Record E."/>
            <person name="Riano-Pachon D.M."/>
            <person name="Robert V."/>
            <person name="Roehrig J."/>
            <person name="Ruller R."/>
            <person name="Salamov A."/>
            <person name="Salih N.S."/>
            <person name="Samson R.A."/>
            <person name="Sandor E."/>
            <person name="Sanguinetti M."/>
            <person name="Schuetze T."/>
            <person name="Sepcic K."/>
            <person name="Shelest E."/>
            <person name="Sherlock G."/>
            <person name="Sophianopoulou V."/>
            <person name="Squina F.M."/>
            <person name="Sun H."/>
            <person name="Susca A."/>
            <person name="Todd R.B."/>
            <person name="Tsang A."/>
            <person name="Unkles S.E."/>
            <person name="van de Wiele N."/>
            <person name="van Rossen-Uffink D."/>
            <person name="Oliveira J.V."/>
            <person name="Vesth T.C."/>
            <person name="Visser J."/>
            <person name="Yu J.-H."/>
            <person name="Zhou M."/>
            <person name="Andersen M.R."/>
            <person name="Archer D.B."/>
            <person name="Baker S.E."/>
            <person name="Benoit I."/>
            <person name="Brakhage A.A."/>
            <person name="Braus G.H."/>
            <person name="Fischer R."/>
            <person name="Frisvad J.C."/>
            <person name="Goldman G.H."/>
            <person name="Houbraken J."/>
            <person name="Oakley B."/>
            <person name="Pocsi I."/>
            <person name="Scazzocchio C."/>
            <person name="Seiboth B."/>
            <person name="vanKuyk P.A."/>
            <person name="Wortman J."/>
            <person name="Dyer P.S."/>
            <person name="Grigoriev I.V."/>
        </authorList>
    </citation>
    <scope>NUCLEOTIDE SEQUENCE [LARGE SCALE GENOMIC DNA]</scope>
    <source>
        <strain evidence="13">CBS 583.65</strain>
    </source>
</reference>
<evidence type="ECO:0000256" key="9">
    <source>
        <dbReference type="SAM" id="MobiDB-lite"/>
    </source>
</evidence>
<dbReference type="Pfam" id="PF00135">
    <property type="entry name" value="COesterase"/>
    <property type="match status" value="1"/>
</dbReference>
<evidence type="ECO:0000256" key="10">
    <source>
        <dbReference type="SAM" id="Phobius"/>
    </source>
</evidence>
<accession>A0A1L9PD68</accession>
<evidence type="ECO:0000256" key="4">
    <source>
        <dbReference type="ARBA" id="ARBA00022692"/>
    </source>
</evidence>
<keyword evidence="7 10" id="KW-1133">Transmembrane helix</keyword>
<comment type="similarity">
    <text evidence="3">Belongs to the type-B carboxylesterase/lipase family.</text>
</comment>
<feature type="compositionally biased region" description="Basic and acidic residues" evidence="9">
    <location>
        <begin position="465"/>
        <end position="474"/>
    </location>
</feature>
<evidence type="ECO:0000256" key="7">
    <source>
        <dbReference type="ARBA" id="ARBA00022989"/>
    </source>
</evidence>
<evidence type="ECO:0000313" key="12">
    <source>
        <dbReference type="EMBL" id="OJI99422.1"/>
    </source>
</evidence>
<dbReference type="GO" id="GO:0008483">
    <property type="term" value="F:transaminase activity"/>
    <property type="evidence" value="ECO:0007669"/>
    <property type="project" value="InterPro"/>
</dbReference>
<dbReference type="OrthoDB" id="425114at2759"/>
<dbReference type="VEuPathDB" id="FungiDB:ASPVEDRAFT_50870"/>
<dbReference type="STRING" id="1036611.A0A1L9PD68"/>
<name>A0A1L9PD68_ASPVE</name>
<feature type="region of interest" description="Disordered" evidence="9">
    <location>
        <begin position="465"/>
        <end position="485"/>
    </location>
</feature>